<evidence type="ECO:0000313" key="6">
    <source>
        <dbReference type="Proteomes" id="UP000769528"/>
    </source>
</evidence>
<dbReference type="PROSITE" id="PS50102">
    <property type="entry name" value="RRM"/>
    <property type="match status" value="1"/>
</dbReference>
<dbReference type="InterPro" id="IPR012677">
    <property type="entry name" value="Nucleotide-bd_a/b_plait_sf"/>
</dbReference>
<evidence type="ECO:0000256" key="1">
    <source>
        <dbReference type="ARBA" id="ARBA00022884"/>
    </source>
</evidence>
<keyword evidence="6" id="KW-1185">Reference proteome</keyword>
<dbReference type="PANTHER" id="PTHR48025">
    <property type="entry name" value="OS02G0815200 PROTEIN"/>
    <property type="match status" value="1"/>
</dbReference>
<sequence>MDQPFDRRPSNSSMSSQGIPGTLPSSAGPVSARPAQSRYFNNNWNNNVTPWIEQQQSQDQYGKSSPSPIIPNIQPQPLHDTNDANDSQTNENDDEDENDDDDIANDSDDNDELIPTAIVIKNIPFAIKKEQLLDVMTKLNLPLPYAFNYHFDNGVFRGLAFANFTSTDETTTVVNQLNGREIGGRKLRVEYKKMLPLAERERIEREKREKRGQLEEQHRSTSNASLASMISVASAPAGGVPKLNQVPIPTSNTGERFYAPIPAFSSLPIPPKSIDLNDAETLEYYNQLIFFRDDKDRFYNEIVYPQTLPPNHKKTLSILINFLGLIEVFENNLILVKRKSSPQNSIIVPNNEGPPNLLRSHSQSSIPLLNNRFRNQPPQAIPPPQQAQTQQAQQAPQQPRIPPNFQLGLTNLNNSLSSAALLRNNPTPTRGNLFYSQNFYAGHSQQGLPTSTPSTPGLDPMTRFNLQVNQAPPPPPGLNWDEGNSVESDLNDSLNGLNLSLDSNQQQNIWGQK</sequence>
<dbReference type="InterPro" id="IPR035979">
    <property type="entry name" value="RBD_domain_sf"/>
</dbReference>
<feature type="region of interest" description="Disordered" evidence="3">
    <location>
        <begin position="1"/>
        <end position="110"/>
    </location>
</feature>
<dbReference type="Pfam" id="PF00076">
    <property type="entry name" value="RRM_1"/>
    <property type="match status" value="1"/>
</dbReference>
<evidence type="ECO:0000313" key="5">
    <source>
        <dbReference type="EMBL" id="KAH3664434.1"/>
    </source>
</evidence>
<reference evidence="5" key="2">
    <citation type="submission" date="2021-01" db="EMBL/GenBank/DDBJ databases">
        <authorList>
            <person name="Schikora-Tamarit M.A."/>
        </authorList>
    </citation>
    <scope>NUCLEOTIDE SEQUENCE</scope>
    <source>
        <strain evidence="5">CBS6341</strain>
    </source>
</reference>
<accession>A0A9P8P3M7</accession>
<feature type="region of interest" description="Disordered" evidence="3">
    <location>
        <begin position="369"/>
        <end position="405"/>
    </location>
</feature>
<reference evidence="5" key="1">
    <citation type="journal article" date="2021" name="Open Biol.">
        <title>Shared evolutionary footprints suggest mitochondrial oxidative damage underlies multiple complex I losses in fungi.</title>
        <authorList>
            <person name="Schikora-Tamarit M.A."/>
            <person name="Marcet-Houben M."/>
            <person name="Nosek J."/>
            <person name="Gabaldon T."/>
        </authorList>
    </citation>
    <scope>NUCLEOTIDE SEQUENCE</scope>
    <source>
        <strain evidence="5">CBS6341</strain>
    </source>
</reference>
<protein>
    <recommendedName>
        <fullName evidence="4">RRM domain-containing protein</fullName>
    </recommendedName>
</protein>
<dbReference type="OrthoDB" id="434258at2759"/>
<dbReference type="Gene3D" id="3.30.70.330">
    <property type="match status" value="1"/>
</dbReference>
<feature type="compositionally biased region" description="Acidic residues" evidence="3">
    <location>
        <begin position="91"/>
        <end position="110"/>
    </location>
</feature>
<feature type="compositionally biased region" description="Low complexity" evidence="3">
    <location>
        <begin position="386"/>
        <end position="398"/>
    </location>
</feature>
<dbReference type="SMART" id="SM00360">
    <property type="entry name" value="RRM"/>
    <property type="match status" value="1"/>
</dbReference>
<dbReference type="FunFam" id="3.30.70.330:FF:001151">
    <property type="entry name" value="RNA-binding protein PIN4"/>
    <property type="match status" value="1"/>
</dbReference>
<dbReference type="Proteomes" id="UP000769528">
    <property type="component" value="Unassembled WGS sequence"/>
</dbReference>
<evidence type="ECO:0000256" key="2">
    <source>
        <dbReference type="PROSITE-ProRule" id="PRU00176"/>
    </source>
</evidence>
<feature type="domain" description="RRM" evidence="4">
    <location>
        <begin position="116"/>
        <end position="194"/>
    </location>
</feature>
<proteinExistence type="predicted"/>
<feature type="region of interest" description="Disordered" evidence="3">
    <location>
        <begin position="469"/>
        <end position="499"/>
    </location>
</feature>
<keyword evidence="1 2" id="KW-0694">RNA-binding</keyword>
<feature type="compositionally biased region" description="Basic and acidic residues" evidence="3">
    <location>
        <begin position="202"/>
        <end position="219"/>
    </location>
</feature>
<dbReference type="InterPro" id="IPR034186">
    <property type="entry name" value="PIN4-like_RRM"/>
</dbReference>
<feature type="compositionally biased region" description="Polar residues" evidence="3">
    <location>
        <begin position="48"/>
        <end position="63"/>
    </location>
</feature>
<dbReference type="CDD" id="cd12253">
    <property type="entry name" value="RRM_PIN4_like"/>
    <property type="match status" value="1"/>
</dbReference>
<gene>
    <name evidence="5" type="ORF">WICMUC_005819</name>
</gene>
<dbReference type="PANTHER" id="PTHR48025:SF1">
    <property type="entry name" value="RRM DOMAIN-CONTAINING PROTEIN"/>
    <property type="match status" value="1"/>
</dbReference>
<dbReference type="EMBL" id="JAEUBF010001473">
    <property type="protein sequence ID" value="KAH3664434.1"/>
    <property type="molecule type" value="Genomic_DNA"/>
</dbReference>
<dbReference type="GO" id="GO:0003729">
    <property type="term" value="F:mRNA binding"/>
    <property type="evidence" value="ECO:0007669"/>
    <property type="project" value="TreeGrafter"/>
</dbReference>
<feature type="region of interest" description="Disordered" evidence="3">
    <location>
        <begin position="202"/>
        <end position="221"/>
    </location>
</feature>
<evidence type="ECO:0000256" key="3">
    <source>
        <dbReference type="SAM" id="MobiDB-lite"/>
    </source>
</evidence>
<dbReference type="AlphaFoldDB" id="A0A9P8P3M7"/>
<organism evidence="5 6">
    <name type="scientific">Wickerhamomyces mucosus</name>
    <dbReference type="NCBI Taxonomy" id="1378264"/>
    <lineage>
        <taxon>Eukaryota</taxon>
        <taxon>Fungi</taxon>
        <taxon>Dikarya</taxon>
        <taxon>Ascomycota</taxon>
        <taxon>Saccharomycotina</taxon>
        <taxon>Saccharomycetes</taxon>
        <taxon>Phaffomycetales</taxon>
        <taxon>Wickerhamomycetaceae</taxon>
        <taxon>Wickerhamomyces</taxon>
    </lineage>
</organism>
<dbReference type="SUPFAM" id="SSF54928">
    <property type="entry name" value="RNA-binding domain, RBD"/>
    <property type="match status" value="1"/>
</dbReference>
<feature type="compositionally biased region" description="Polar residues" evidence="3">
    <location>
        <begin position="10"/>
        <end position="25"/>
    </location>
</feature>
<dbReference type="InterPro" id="IPR000504">
    <property type="entry name" value="RRM_dom"/>
</dbReference>
<name>A0A9P8P3M7_9ASCO</name>
<comment type="caution">
    <text evidence="5">The sequence shown here is derived from an EMBL/GenBank/DDBJ whole genome shotgun (WGS) entry which is preliminary data.</text>
</comment>
<dbReference type="InterPro" id="IPR050502">
    <property type="entry name" value="Euk_RNA-bind_prot"/>
</dbReference>
<feature type="compositionally biased region" description="Low complexity" evidence="3">
    <location>
        <begin position="64"/>
        <end position="77"/>
    </location>
</feature>
<evidence type="ECO:0000259" key="4">
    <source>
        <dbReference type="PROSITE" id="PS50102"/>
    </source>
</evidence>